<proteinExistence type="predicted"/>
<sequence length="199" mass="22340">MNSLIKLPQRNDDTYEVIEEETTGKIEGTNTTWKRLSLSQVSRQRNEHLTRFCLSPPPPGRSDCFALAYLHALRLSFFLTLSQIANNFKGQIPHLFLGGSRLPCLLQFRKGYYLVRICLPFWACSISTSLALCPHPSSPPPPSLQSPHSTPPSLPPPPREFRTTPPPGLSYLNSEQQTLLLPPSYHRLCDPSSARTPFS</sequence>
<evidence type="ECO:0000256" key="1">
    <source>
        <dbReference type="SAM" id="MobiDB-lite"/>
    </source>
</evidence>
<organism evidence="2 3">
    <name type="scientific">Aspergillus indologenus CBS 114.80</name>
    <dbReference type="NCBI Taxonomy" id="1450541"/>
    <lineage>
        <taxon>Eukaryota</taxon>
        <taxon>Fungi</taxon>
        <taxon>Dikarya</taxon>
        <taxon>Ascomycota</taxon>
        <taxon>Pezizomycotina</taxon>
        <taxon>Eurotiomycetes</taxon>
        <taxon>Eurotiomycetidae</taxon>
        <taxon>Eurotiales</taxon>
        <taxon>Aspergillaceae</taxon>
        <taxon>Aspergillus</taxon>
        <taxon>Aspergillus subgen. Circumdati</taxon>
    </lineage>
</organism>
<accession>A0A2V5HXG9</accession>
<dbReference type="AlphaFoldDB" id="A0A2V5HXG9"/>
<dbReference type="EMBL" id="KZ825536">
    <property type="protein sequence ID" value="PYI29155.1"/>
    <property type="molecule type" value="Genomic_DNA"/>
</dbReference>
<feature type="compositionally biased region" description="Pro residues" evidence="1">
    <location>
        <begin position="137"/>
        <end position="168"/>
    </location>
</feature>
<evidence type="ECO:0000313" key="3">
    <source>
        <dbReference type="Proteomes" id="UP000248817"/>
    </source>
</evidence>
<reference evidence="2 3" key="1">
    <citation type="submission" date="2018-02" db="EMBL/GenBank/DDBJ databases">
        <title>The genomes of Aspergillus section Nigri reveals drivers in fungal speciation.</title>
        <authorList>
            <consortium name="DOE Joint Genome Institute"/>
            <person name="Vesth T.C."/>
            <person name="Nybo J."/>
            <person name="Theobald S."/>
            <person name="Brandl J."/>
            <person name="Frisvad J.C."/>
            <person name="Nielsen K.F."/>
            <person name="Lyhne E.K."/>
            <person name="Kogle M.E."/>
            <person name="Kuo A."/>
            <person name="Riley R."/>
            <person name="Clum A."/>
            <person name="Nolan M."/>
            <person name="Lipzen A."/>
            <person name="Salamov A."/>
            <person name="Henrissat B."/>
            <person name="Wiebenga A."/>
            <person name="De vries R.P."/>
            <person name="Grigoriev I.V."/>
            <person name="Mortensen U.H."/>
            <person name="Andersen M.R."/>
            <person name="Baker S.E."/>
        </authorList>
    </citation>
    <scope>NUCLEOTIDE SEQUENCE [LARGE SCALE GENOMIC DNA]</scope>
    <source>
        <strain evidence="2 3">CBS 114.80</strain>
    </source>
</reference>
<keyword evidence="3" id="KW-1185">Reference proteome</keyword>
<name>A0A2V5HXG9_9EURO</name>
<feature type="region of interest" description="Disordered" evidence="1">
    <location>
        <begin position="137"/>
        <end position="172"/>
    </location>
</feature>
<gene>
    <name evidence="2" type="ORF">BP00DRAFT_246607</name>
</gene>
<dbReference type="Proteomes" id="UP000248817">
    <property type="component" value="Unassembled WGS sequence"/>
</dbReference>
<protein>
    <submittedName>
        <fullName evidence="2">Uncharacterized protein</fullName>
    </submittedName>
</protein>
<evidence type="ECO:0000313" key="2">
    <source>
        <dbReference type="EMBL" id="PYI29155.1"/>
    </source>
</evidence>